<feature type="compositionally biased region" description="Low complexity" evidence="1">
    <location>
        <begin position="232"/>
        <end position="260"/>
    </location>
</feature>
<evidence type="ECO:0000256" key="1">
    <source>
        <dbReference type="SAM" id="MobiDB-lite"/>
    </source>
</evidence>
<gene>
    <name evidence="2" type="ORF">K435DRAFT_865729</name>
</gene>
<feature type="compositionally biased region" description="Low complexity" evidence="1">
    <location>
        <begin position="149"/>
        <end position="179"/>
    </location>
</feature>
<feature type="region of interest" description="Disordered" evidence="1">
    <location>
        <begin position="32"/>
        <end position="87"/>
    </location>
</feature>
<accession>A0A4S8LIP3</accession>
<feature type="compositionally biased region" description="Low complexity" evidence="1">
    <location>
        <begin position="193"/>
        <end position="217"/>
    </location>
</feature>
<organism evidence="2 3">
    <name type="scientific">Dendrothele bispora (strain CBS 962.96)</name>
    <dbReference type="NCBI Taxonomy" id="1314807"/>
    <lineage>
        <taxon>Eukaryota</taxon>
        <taxon>Fungi</taxon>
        <taxon>Dikarya</taxon>
        <taxon>Basidiomycota</taxon>
        <taxon>Agaricomycotina</taxon>
        <taxon>Agaricomycetes</taxon>
        <taxon>Agaricomycetidae</taxon>
        <taxon>Agaricales</taxon>
        <taxon>Agaricales incertae sedis</taxon>
        <taxon>Dendrothele</taxon>
    </lineage>
</organism>
<dbReference type="AlphaFoldDB" id="A0A4S8LIP3"/>
<feature type="compositionally biased region" description="Basic and acidic residues" evidence="1">
    <location>
        <begin position="46"/>
        <end position="55"/>
    </location>
</feature>
<feature type="compositionally biased region" description="Low complexity" evidence="1">
    <location>
        <begin position="118"/>
        <end position="132"/>
    </location>
</feature>
<proteinExistence type="predicted"/>
<keyword evidence="3" id="KW-1185">Reference proteome</keyword>
<reference evidence="2 3" key="1">
    <citation type="journal article" date="2019" name="Nat. Ecol. Evol.">
        <title>Megaphylogeny resolves global patterns of mushroom evolution.</title>
        <authorList>
            <person name="Varga T."/>
            <person name="Krizsan K."/>
            <person name="Foldi C."/>
            <person name="Dima B."/>
            <person name="Sanchez-Garcia M."/>
            <person name="Sanchez-Ramirez S."/>
            <person name="Szollosi G.J."/>
            <person name="Szarkandi J.G."/>
            <person name="Papp V."/>
            <person name="Albert L."/>
            <person name="Andreopoulos W."/>
            <person name="Angelini C."/>
            <person name="Antonin V."/>
            <person name="Barry K.W."/>
            <person name="Bougher N.L."/>
            <person name="Buchanan P."/>
            <person name="Buyck B."/>
            <person name="Bense V."/>
            <person name="Catcheside P."/>
            <person name="Chovatia M."/>
            <person name="Cooper J."/>
            <person name="Damon W."/>
            <person name="Desjardin D."/>
            <person name="Finy P."/>
            <person name="Geml J."/>
            <person name="Haridas S."/>
            <person name="Hughes K."/>
            <person name="Justo A."/>
            <person name="Karasinski D."/>
            <person name="Kautmanova I."/>
            <person name="Kiss B."/>
            <person name="Kocsube S."/>
            <person name="Kotiranta H."/>
            <person name="LaButti K.M."/>
            <person name="Lechner B.E."/>
            <person name="Liimatainen K."/>
            <person name="Lipzen A."/>
            <person name="Lukacs Z."/>
            <person name="Mihaltcheva S."/>
            <person name="Morgado L.N."/>
            <person name="Niskanen T."/>
            <person name="Noordeloos M.E."/>
            <person name="Ohm R.A."/>
            <person name="Ortiz-Santana B."/>
            <person name="Ovrebo C."/>
            <person name="Racz N."/>
            <person name="Riley R."/>
            <person name="Savchenko A."/>
            <person name="Shiryaev A."/>
            <person name="Soop K."/>
            <person name="Spirin V."/>
            <person name="Szebenyi C."/>
            <person name="Tomsovsky M."/>
            <person name="Tulloss R.E."/>
            <person name="Uehling J."/>
            <person name="Grigoriev I.V."/>
            <person name="Vagvolgyi C."/>
            <person name="Papp T."/>
            <person name="Martin F.M."/>
            <person name="Miettinen O."/>
            <person name="Hibbett D.S."/>
            <person name="Nagy L.G."/>
        </authorList>
    </citation>
    <scope>NUCLEOTIDE SEQUENCE [LARGE SCALE GENOMIC DNA]</scope>
    <source>
        <strain evidence="2 3">CBS 962.96</strain>
    </source>
</reference>
<protein>
    <submittedName>
        <fullName evidence="2">Uncharacterized protein</fullName>
    </submittedName>
</protein>
<dbReference type="EMBL" id="ML179385">
    <property type="protein sequence ID" value="THU89036.1"/>
    <property type="molecule type" value="Genomic_DNA"/>
</dbReference>
<evidence type="ECO:0000313" key="2">
    <source>
        <dbReference type="EMBL" id="THU89036.1"/>
    </source>
</evidence>
<feature type="region of interest" description="Disordered" evidence="1">
    <location>
        <begin position="289"/>
        <end position="336"/>
    </location>
</feature>
<dbReference type="OrthoDB" id="3263422at2759"/>
<feature type="region of interest" description="Disordered" evidence="1">
    <location>
        <begin position="149"/>
        <end position="277"/>
    </location>
</feature>
<name>A0A4S8LIP3_DENBC</name>
<feature type="region of interest" description="Disordered" evidence="1">
    <location>
        <begin position="113"/>
        <end position="132"/>
    </location>
</feature>
<evidence type="ECO:0000313" key="3">
    <source>
        <dbReference type="Proteomes" id="UP000297245"/>
    </source>
</evidence>
<feature type="compositionally biased region" description="Polar residues" evidence="1">
    <location>
        <begin position="312"/>
        <end position="327"/>
    </location>
</feature>
<feature type="compositionally biased region" description="Polar residues" evidence="1">
    <location>
        <begin position="180"/>
        <end position="192"/>
    </location>
</feature>
<dbReference type="Proteomes" id="UP000297245">
    <property type="component" value="Unassembled WGS sequence"/>
</dbReference>
<sequence length="392" mass="40925">MGKFIEFKLAEDDYKLKIFATHKYPDWTKNQRASGKLIRARPSIPAKRDIDDKTNKKYKKPKPNPPAPTVIDIDTLPDDETSPNLTTGLNSTASINVSATHPTSVTHAVSKYSDAGPSATISTTTTTTETTSATQCAPLLTAATLATGPSSLSSISQQNVSTPSTPTLAAPAPAGSLTAVSATTPAEPTFTHSAPALTPPHSSAASPTSNSSPESQPAVATSSASVPDDTEVPALTSAAASSTSATPSTASSVAVDATSSDSDRGIVHSYKGRRRTKRKVDISVPLVSATNIGSDDGTGITPASDESVPVTKDNSGTESSQNKTSSEWAVPGNRPTNKGLYLQEYIEQHGPVTKKAFEKVWNKVPKATKEAYKNRASEKSVVFGAGTKRKRS</sequence>